<keyword evidence="10" id="KW-0413">Isomerase</keyword>
<feature type="domain" description="UvrD-like helicase C-terminal" evidence="16">
    <location>
        <begin position="471"/>
        <end position="758"/>
    </location>
</feature>
<keyword evidence="2 14" id="KW-0547">Nucleotide-binding</keyword>
<dbReference type="GO" id="GO:0005829">
    <property type="term" value="C:cytosol"/>
    <property type="evidence" value="ECO:0007669"/>
    <property type="project" value="TreeGrafter"/>
</dbReference>
<evidence type="ECO:0000256" key="3">
    <source>
        <dbReference type="ARBA" id="ARBA00022763"/>
    </source>
</evidence>
<evidence type="ECO:0000256" key="8">
    <source>
        <dbReference type="ARBA" id="ARBA00023125"/>
    </source>
</evidence>
<evidence type="ECO:0000256" key="1">
    <source>
        <dbReference type="ARBA" id="ARBA00022722"/>
    </source>
</evidence>
<dbReference type="GO" id="GO:0004527">
    <property type="term" value="F:exonuclease activity"/>
    <property type="evidence" value="ECO:0007669"/>
    <property type="project" value="UniProtKB-KW"/>
</dbReference>
<dbReference type="Pfam" id="PF00580">
    <property type="entry name" value="UvrD-helicase"/>
    <property type="match status" value="1"/>
</dbReference>
<sequence length="1129" mass="128303">MTEETRPNPQNPYISCVVKASAGCGKTYQLSRRFLFLVASGAHPLSILTITFTKKAAAEMRERILQICAQLLQDQALAESFDQSMAEFYRQEQINTKRSMSQPLSASQTARTILSCTQGLRVNTIDSTFLEWVRKFPVESRGDRKQALPPNLDMATETQSQRIDRLAWEKICFDLFDSQPQKKMALTPLELEARVQGIQRHQTYFWLSEVAHGQAFKPIPSPKGYETLPQTWPELIAAMVIPLKNIIEQTSAAKRDLFLTALTERSVESLQSLRLLTKDFKVSGATIRGKKREALAHEISEVEEAFAAFRDGQRIASLNDIGSILCRLFKGYSIYRDQVKHQQGLMEFEDTAKGCYNLFANPDAQGARFLIHQQIKHMMLDEFQDTSRLQWSIFRNLANEMLSGEGLEQKSGTPSTVFIVGDEKQSIYGFREADASILLTAAEELGERGVKEIPLNHSYRTSQLVLDLVNQVFPPFWNDFPVHQTAAFSPNQIAIPNYGTIAVSPLFEDVNAIEQEVSFVAQYLKDQLSNQETLVFDKATGGMRPLEPQDCAILYRASTHVPHLEKALRDQGLESRREESRGFFDRQEVRDLIHLVKFLCFQSDLLSFMAVIKSPLCDQAEKPILEAIVAQKGAQTPQETVCSILFDLEQRGSQFAKTLLELMNRATHVSPSELFIQIYHDLNPVSLYKTSFGGTEGLYGEANLQKLLDMVIEQENQNCTSLQQLLQFLEEKAKEDSIGASSPSDRAINLMTIHKSKGLEFPLVVVIGLGEAWEKRDPYWVKNSSGAQTGLSYVGTQNDRPVDFAPFKQIYDRVLNDDRDENLRLLYVALTRAKHHLLLTGSRRADSRKEHGFLQHLEKSLETLDAEQQALGDVSFFYKEISWSGKKTMIETSQAERDIDSHRPWHIPQQKPAVQLEIKTLAPNRLLTKPDDASSETNHRFSPFATEAGTFIHEALENVVRKQAIPDEEQWSDLYSHGPKERFQQVGQMVFEEIHQFLKSPLWQSLTQIEEVWPERDIVYLDGDKLIRGTIDLLVREGNKEFSVIDYKTSEPQKGDDLFEYSLRKAYDQQILAYVKAIKALYPGAKVNGAVCYISSNQLVYTHQEYQSQRLQTKETLGFSLTPKDKSES</sequence>
<dbReference type="Gene3D" id="3.90.320.10">
    <property type="match status" value="1"/>
</dbReference>
<evidence type="ECO:0000256" key="12">
    <source>
        <dbReference type="ARBA" id="ARBA00034808"/>
    </source>
</evidence>
<keyword evidence="8" id="KW-0238">DNA-binding</keyword>
<dbReference type="SUPFAM" id="SSF52540">
    <property type="entry name" value="P-loop containing nucleoside triphosphate hydrolases"/>
    <property type="match status" value="1"/>
</dbReference>
<dbReference type="AlphaFoldDB" id="A0A1Y6CLQ4"/>
<name>A0A1Y6CLQ4_9BACT</name>
<dbReference type="GO" id="GO:0043138">
    <property type="term" value="F:3'-5' DNA helicase activity"/>
    <property type="evidence" value="ECO:0007669"/>
    <property type="project" value="UniProtKB-EC"/>
</dbReference>
<dbReference type="Proteomes" id="UP000192907">
    <property type="component" value="Unassembled WGS sequence"/>
</dbReference>
<evidence type="ECO:0000256" key="9">
    <source>
        <dbReference type="ARBA" id="ARBA00023204"/>
    </source>
</evidence>
<comment type="catalytic activity">
    <reaction evidence="11">
        <text>Couples ATP hydrolysis with the unwinding of duplex DNA by translocating in the 3'-5' direction.</text>
        <dbReference type="EC" id="5.6.2.4"/>
    </reaction>
</comment>
<keyword evidence="5 14" id="KW-0347">Helicase</keyword>
<keyword evidence="6 17" id="KW-0269">Exonuclease</keyword>
<keyword evidence="3" id="KW-0227">DNA damage</keyword>
<keyword evidence="4 14" id="KW-0378">Hydrolase</keyword>
<keyword evidence="1" id="KW-0540">Nuclease</keyword>
<organism evidence="17 18">
    <name type="scientific">Pseudobacteriovorax antillogorgiicola</name>
    <dbReference type="NCBI Taxonomy" id="1513793"/>
    <lineage>
        <taxon>Bacteria</taxon>
        <taxon>Pseudomonadati</taxon>
        <taxon>Bdellovibrionota</taxon>
        <taxon>Oligoflexia</taxon>
        <taxon>Oligoflexales</taxon>
        <taxon>Pseudobacteriovoracaceae</taxon>
        <taxon>Pseudobacteriovorax</taxon>
    </lineage>
</organism>
<evidence type="ECO:0000313" key="17">
    <source>
        <dbReference type="EMBL" id="SMF76149.1"/>
    </source>
</evidence>
<dbReference type="PANTHER" id="PTHR11070">
    <property type="entry name" value="UVRD / RECB / PCRA DNA HELICASE FAMILY MEMBER"/>
    <property type="match status" value="1"/>
</dbReference>
<evidence type="ECO:0000256" key="2">
    <source>
        <dbReference type="ARBA" id="ARBA00022741"/>
    </source>
</evidence>
<keyword evidence="7 14" id="KW-0067">ATP-binding</keyword>
<dbReference type="GO" id="GO:0000725">
    <property type="term" value="P:recombinational repair"/>
    <property type="evidence" value="ECO:0007669"/>
    <property type="project" value="TreeGrafter"/>
</dbReference>
<evidence type="ECO:0000256" key="13">
    <source>
        <dbReference type="ARBA" id="ARBA00048988"/>
    </source>
</evidence>
<dbReference type="PROSITE" id="PS51198">
    <property type="entry name" value="UVRD_HELICASE_ATP_BIND"/>
    <property type="match status" value="1"/>
</dbReference>
<dbReference type="InterPro" id="IPR000212">
    <property type="entry name" value="DNA_helicase_UvrD/REP"/>
</dbReference>
<reference evidence="18" key="1">
    <citation type="submission" date="2017-04" db="EMBL/GenBank/DDBJ databases">
        <authorList>
            <person name="Varghese N."/>
            <person name="Submissions S."/>
        </authorList>
    </citation>
    <scope>NUCLEOTIDE SEQUENCE [LARGE SCALE GENOMIC DNA]</scope>
    <source>
        <strain evidence="18">RKEM611</strain>
    </source>
</reference>
<evidence type="ECO:0000256" key="10">
    <source>
        <dbReference type="ARBA" id="ARBA00023235"/>
    </source>
</evidence>
<dbReference type="SUPFAM" id="SSF52980">
    <property type="entry name" value="Restriction endonuclease-like"/>
    <property type="match status" value="1"/>
</dbReference>
<keyword evidence="9" id="KW-0234">DNA repair</keyword>
<proteinExistence type="predicted"/>
<dbReference type="InterPro" id="IPR014016">
    <property type="entry name" value="UvrD-like_ATP-bd"/>
</dbReference>
<evidence type="ECO:0000256" key="7">
    <source>
        <dbReference type="ARBA" id="ARBA00022840"/>
    </source>
</evidence>
<dbReference type="STRING" id="1513793.SAMN06296036_1303"/>
<dbReference type="GO" id="GO:0005524">
    <property type="term" value="F:ATP binding"/>
    <property type="evidence" value="ECO:0007669"/>
    <property type="project" value="UniProtKB-UniRule"/>
</dbReference>
<dbReference type="RefSeq" id="WP_132325056.1">
    <property type="nucleotide sequence ID" value="NZ_FWZT01000030.1"/>
</dbReference>
<dbReference type="Pfam" id="PF12705">
    <property type="entry name" value="PDDEXK_1"/>
    <property type="match status" value="1"/>
</dbReference>
<evidence type="ECO:0000259" key="16">
    <source>
        <dbReference type="PROSITE" id="PS51217"/>
    </source>
</evidence>
<dbReference type="EC" id="5.6.2.4" evidence="12"/>
<dbReference type="PANTHER" id="PTHR11070:SF67">
    <property type="entry name" value="DNA 3'-5' HELICASE"/>
    <property type="match status" value="1"/>
</dbReference>
<dbReference type="InterPro" id="IPR027417">
    <property type="entry name" value="P-loop_NTPase"/>
</dbReference>
<dbReference type="OrthoDB" id="9810135at2"/>
<evidence type="ECO:0000259" key="15">
    <source>
        <dbReference type="PROSITE" id="PS51198"/>
    </source>
</evidence>
<dbReference type="InterPro" id="IPR038726">
    <property type="entry name" value="PDDEXK_AddAB-type"/>
</dbReference>
<dbReference type="Gene3D" id="3.40.50.300">
    <property type="entry name" value="P-loop containing nucleotide triphosphate hydrolases"/>
    <property type="match status" value="4"/>
</dbReference>
<evidence type="ECO:0000256" key="14">
    <source>
        <dbReference type="PROSITE-ProRule" id="PRU00560"/>
    </source>
</evidence>
<protein>
    <recommendedName>
        <fullName evidence="12">DNA 3'-5' helicase</fullName>
        <ecNumber evidence="12">5.6.2.4</ecNumber>
    </recommendedName>
</protein>
<dbReference type="Pfam" id="PF13361">
    <property type="entry name" value="UvrD_C"/>
    <property type="match status" value="1"/>
</dbReference>
<dbReference type="InterPro" id="IPR011604">
    <property type="entry name" value="PDDEXK-like_dom_sf"/>
</dbReference>
<feature type="binding site" evidence="14">
    <location>
        <begin position="20"/>
        <end position="27"/>
    </location>
    <ligand>
        <name>ATP</name>
        <dbReference type="ChEBI" id="CHEBI:30616"/>
    </ligand>
</feature>
<dbReference type="InterPro" id="IPR011335">
    <property type="entry name" value="Restrct_endonuc-II-like"/>
</dbReference>
<dbReference type="EMBL" id="FWZT01000030">
    <property type="protein sequence ID" value="SMF76149.1"/>
    <property type="molecule type" value="Genomic_DNA"/>
</dbReference>
<feature type="domain" description="UvrD-like helicase ATP-binding" evidence="15">
    <location>
        <begin position="1"/>
        <end position="462"/>
    </location>
</feature>
<evidence type="ECO:0000313" key="18">
    <source>
        <dbReference type="Proteomes" id="UP000192907"/>
    </source>
</evidence>
<keyword evidence="18" id="KW-1185">Reference proteome</keyword>
<evidence type="ECO:0000256" key="4">
    <source>
        <dbReference type="ARBA" id="ARBA00022801"/>
    </source>
</evidence>
<evidence type="ECO:0000256" key="6">
    <source>
        <dbReference type="ARBA" id="ARBA00022839"/>
    </source>
</evidence>
<comment type="catalytic activity">
    <reaction evidence="13">
        <text>ATP + H2O = ADP + phosphate + H(+)</text>
        <dbReference type="Rhea" id="RHEA:13065"/>
        <dbReference type="ChEBI" id="CHEBI:15377"/>
        <dbReference type="ChEBI" id="CHEBI:15378"/>
        <dbReference type="ChEBI" id="CHEBI:30616"/>
        <dbReference type="ChEBI" id="CHEBI:43474"/>
        <dbReference type="ChEBI" id="CHEBI:456216"/>
        <dbReference type="EC" id="5.6.2.4"/>
    </reaction>
</comment>
<evidence type="ECO:0000256" key="5">
    <source>
        <dbReference type="ARBA" id="ARBA00022806"/>
    </source>
</evidence>
<dbReference type="PROSITE" id="PS51217">
    <property type="entry name" value="UVRD_HELICASE_CTER"/>
    <property type="match status" value="1"/>
</dbReference>
<gene>
    <name evidence="17" type="ORF">SAMN06296036_1303</name>
</gene>
<evidence type="ECO:0000256" key="11">
    <source>
        <dbReference type="ARBA" id="ARBA00034617"/>
    </source>
</evidence>
<dbReference type="InterPro" id="IPR014017">
    <property type="entry name" value="DNA_helicase_UvrD-like_C"/>
</dbReference>
<accession>A0A1Y6CLQ4</accession>
<dbReference type="GO" id="GO:0003677">
    <property type="term" value="F:DNA binding"/>
    <property type="evidence" value="ECO:0007669"/>
    <property type="project" value="UniProtKB-KW"/>
</dbReference>